<sequence>MPYVSDVLRKAAVRAVTAHLTWEAVTLVRARRTARTAFKGAGKPPADDTVHAVLHLLVPGLREQPYVQRTVKAFTAVRDAYPHAYIWFVTTAREVGDGPTTRELLEKELGTCDAARMAVIEDPRPVGNKASQLNWAVEHIEGPQGDVDPVWFGVFDFDSQPPPELAAWVAAEAGSERAPEVVQAVPLATGCLSGAPEGWWSRSVVRTEALHQAVRSFGVERWKLDRAAGGRLMPQYLVGAGLFVRSDVLREVGGFPYVDDVPLGYRLFLRRARFSTVPVLNRVDLPDTVAAHLTSLKFIARGITSWPGALRETRDARAIDRLRLTWLGCVDTAEITVTPWLGAALTPVLLRRGSARERTLIALWWAFPLVQTAVMRRILADEMDAEEWRVPTVGLVGAGLGRRFWRTFGAWQLGIDAARARLTGRRVVFGKADRSSSKATELRGPS</sequence>
<name>A0ABV5P5J8_STRCM</name>
<evidence type="ECO:0000313" key="2">
    <source>
        <dbReference type="Proteomes" id="UP001589718"/>
    </source>
</evidence>
<proteinExistence type="predicted"/>
<organism evidence="1 2">
    <name type="scientific">Streptomyces cremeus</name>
    <dbReference type="NCBI Taxonomy" id="66881"/>
    <lineage>
        <taxon>Bacteria</taxon>
        <taxon>Bacillati</taxon>
        <taxon>Actinomycetota</taxon>
        <taxon>Actinomycetes</taxon>
        <taxon>Kitasatosporales</taxon>
        <taxon>Streptomycetaceae</taxon>
        <taxon>Streptomyces</taxon>
    </lineage>
</organism>
<reference evidence="1 2" key="1">
    <citation type="submission" date="2024-09" db="EMBL/GenBank/DDBJ databases">
        <authorList>
            <person name="Sun Q."/>
            <person name="Mori K."/>
        </authorList>
    </citation>
    <scope>NUCLEOTIDE SEQUENCE [LARGE SCALE GENOMIC DNA]</scope>
    <source>
        <strain evidence="1 2">JCM 4362</strain>
    </source>
</reference>
<dbReference type="InterPro" id="IPR029044">
    <property type="entry name" value="Nucleotide-diphossugar_trans"/>
</dbReference>
<dbReference type="SUPFAM" id="SSF53448">
    <property type="entry name" value="Nucleotide-diphospho-sugar transferases"/>
    <property type="match status" value="1"/>
</dbReference>
<dbReference type="Gene3D" id="3.90.550.10">
    <property type="entry name" value="Spore Coat Polysaccharide Biosynthesis Protein SpsA, Chain A"/>
    <property type="match status" value="1"/>
</dbReference>
<evidence type="ECO:0000313" key="1">
    <source>
        <dbReference type="EMBL" id="MFB9518414.1"/>
    </source>
</evidence>
<dbReference type="Proteomes" id="UP001589718">
    <property type="component" value="Unassembled WGS sequence"/>
</dbReference>
<dbReference type="RefSeq" id="WP_345227954.1">
    <property type="nucleotide sequence ID" value="NZ_BAAAXE010000014.1"/>
</dbReference>
<keyword evidence="2" id="KW-1185">Reference proteome</keyword>
<accession>A0ABV5P5J8</accession>
<protein>
    <submittedName>
        <fullName evidence="1">Uncharacterized protein</fullName>
    </submittedName>
</protein>
<dbReference type="EMBL" id="JBHMCR010000001">
    <property type="protein sequence ID" value="MFB9518414.1"/>
    <property type="molecule type" value="Genomic_DNA"/>
</dbReference>
<gene>
    <name evidence="1" type="ORF">ACFFTU_00330</name>
</gene>
<comment type="caution">
    <text evidence="1">The sequence shown here is derived from an EMBL/GenBank/DDBJ whole genome shotgun (WGS) entry which is preliminary data.</text>
</comment>